<dbReference type="EMBL" id="FQUO01000003">
    <property type="protein sequence ID" value="SHE80329.1"/>
    <property type="molecule type" value="Genomic_DNA"/>
</dbReference>
<organism evidence="1 2">
    <name type="scientific">Cnuella takakiae</name>
    <dbReference type="NCBI Taxonomy" id="1302690"/>
    <lineage>
        <taxon>Bacteria</taxon>
        <taxon>Pseudomonadati</taxon>
        <taxon>Bacteroidota</taxon>
        <taxon>Chitinophagia</taxon>
        <taxon>Chitinophagales</taxon>
        <taxon>Chitinophagaceae</taxon>
        <taxon>Cnuella</taxon>
    </lineage>
</organism>
<gene>
    <name evidence="1" type="ORF">SAMN05444008_10321</name>
</gene>
<dbReference type="AlphaFoldDB" id="A0A1M4WGE6"/>
<reference evidence="1 2" key="1">
    <citation type="submission" date="2016-11" db="EMBL/GenBank/DDBJ databases">
        <authorList>
            <person name="Jaros S."/>
            <person name="Januszkiewicz K."/>
            <person name="Wedrychowicz H."/>
        </authorList>
    </citation>
    <scope>NUCLEOTIDE SEQUENCE [LARGE SCALE GENOMIC DNA]</scope>
    <source>
        <strain evidence="1 2">DSM 26897</strain>
    </source>
</reference>
<dbReference type="Proteomes" id="UP000184368">
    <property type="component" value="Unassembled WGS sequence"/>
</dbReference>
<name>A0A1M4WGE6_9BACT</name>
<keyword evidence="2" id="KW-1185">Reference proteome</keyword>
<evidence type="ECO:0000313" key="1">
    <source>
        <dbReference type="EMBL" id="SHE80329.1"/>
    </source>
</evidence>
<accession>A0A1M4WGE6</accession>
<proteinExistence type="predicted"/>
<evidence type="ECO:0000313" key="2">
    <source>
        <dbReference type="Proteomes" id="UP000184368"/>
    </source>
</evidence>
<protein>
    <submittedName>
        <fullName evidence="1">Uncharacterized protein</fullName>
    </submittedName>
</protein>
<sequence length="74" mass="8312">MNTMISDPINIQYPSMKTVTLRFPSLENLGRFIQQQEGGYYTNTRMLTVKGCFAPNSIDAACNQLGAEVIEHKN</sequence>